<proteinExistence type="predicted"/>
<organism evidence="1 2">
    <name type="scientific">Blastococcus colisei</name>
    <dbReference type="NCBI Taxonomy" id="1564162"/>
    <lineage>
        <taxon>Bacteria</taxon>
        <taxon>Bacillati</taxon>
        <taxon>Actinomycetota</taxon>
        <taxon>Actinomycetes</taxon>
        <taxon>Geodermatophilales</taxon>
        <taxon>Geodermatophilaceae</taxon>
        <taxon>Blastococcus</taxon>
    </lineage>
</organism>
<name>A0A543PC23_9ACTN</name>
<dbReference type="RefSeq" id="WP_142024352.1">
    <property type="nucleotide sequence ID" value="NZ_VFQE01000001.1"/>
</dbReference>
<gene>
    <name evidence="1" type="ORF">FHU33_1009</name>
</gene>
<accession>A0A543PC23</accession>
<keyword evidence="2" id="KW-1185">Reference proteome</keyword>
<comment type="caution">
    <text evidence="1">The sequence shown here is derived from an EMBL/GenBank/DDBJ whole genome shotgun (WGS) entry which is preliminary data.</text>
</comment>
<evidence type="ECO:0000313" key="2">
    <source>
        <dbReference type="Proteomes" id="UP000319865"/>
    </source>
</evidence>
<protein>
    <submittedName>
        <fullName evidence="1">Uncharacterized protein</fullName>
    </submittedName>
</protein>
<evidence type="ECO:0000313" key="1">
    <source>
        <dbReference type="EMBL" id="TQN41636.1"/>
    </source>
</evidence>
<dbReference type="AlphaFoldDB" id="A0A543PC23"/>
<dbReference type="EMBL" id="VFQE01000001">
    <property type="protein sequence ID" value="TQN41636.1"/>
    <property type="molecule type" value="Genomic_DNA"/>
</dbReference>
<sequence>MVPTPSADTFAALARSSPWRWSTLRFTVSWAEDRWTTGAVRAWLRRPDLLRVEELDGALLQVVRDAPDGNRVVPVLRPDGLVASRPAPWASGTDAPMYQNYHWVAMLDPAELADGMDPDTDRTVPGADVESVAEVEHGGRPAWEAAVRPTAAYEPRCGCCSLLRCRAVDLVEYRDHPEHVLAAYPDAYRVRLDVGTGVCVLTEQIGGLTPGKGHDVRIEAVDEPMDDGLFSVPPRRPFRRRSGWSPFR</sequence>
<reference evidence="1 2" key="1">
    <citation type="submission" date="2019-06" db="EMBL/GenBank/DDBJ databases">
        <title>Sequencing the genomes of 1000 actinobacteria strains.</title>
        <authorList>
            <person name="Klenk H.-P."/>
        </authorList>
    </citation>
    <scope>NUCLEOTIDE SEQUENCE [LARGE SCALE GENOMIC DNA]</scope>
    <source>
        <strain evidence="1 2">DSM 46837</strain>
    </source>
</reference>
<dbReference type="OrthoDB" id="4453940at2"/>
<dbReference type="Proteomes" id="UP000319865">
    <property type="component" value="Unassembled WGS sequence"/>
</dbReference>